<dbReference type="Gene3D" id="1.10.10.60">
    <property type="entry name" value="Homeodomain-like"/>
    <property type="match status" value="1"/>
</dbReference>
<feature type="region of interest" description="Disordered" evidence="1">
    <location>
        <begin position="142"/>
        <end position="166"/>
    </location>
</feature>
<protein>
    <submittedName>
        <fullName evidence="2">Uncharacterized protein</fullName>
    </submittedName>
</protein>
<feature type="compositionally biased region" description="Gly residues" evidence="1">
    <location>
        <begin position="38"/>
        <end position="50"/>
    </location>
</feature>
<evidence type="ECO:0000313" key="3">
    <source>
        <dbReference type="Proteomes" id="UP000272942"/>
    </source>
</evidence>
<dbReference type="EMBL" id="UZAN01072691">
    <property type="protein sequence ID" value="VDP95261.1"/>
    <property type="molecule type" value="Genomic_DNA"/>
</dbReference>
<sequence>MTLLQVNNWFINARRRILQPMLDASNFVPLGGNTCGGNGHSGGNSGGGVDGNSAENGSDSLGGAETPIINKKKKAATSRPSNNRFWPASLVAAAAIHPVAAGLVSSGASSSTQPGSAIYSHCQNGSRGVGDRGMDTFMNSDEAKTKDQTGGVHKTENAAGHSTSTARYHHRMGSYATSDTGTFSCKTDGMDTSWTSAYDTGAGTVPNMHSADCELPCDPNSSGSGTGFGSVDHRSSDDFPPPHLHPAYRSTNSMMPSTGERDSTPQTTDTFATARSGLSTGKRSTCMIKFLLSCLNY</sequence>
<feature type="region of interest" description="Disordered" evidence="1">
    <location>
        <begin position="214"/>
        <end position="275"/>
    </location>
</feature>
<name>A0A3P8HLP4_9TREM</name>
<proteinExistence type="predicted"/>
<evidence type="ECO:0000313" key="2">
    <source>
        <dbReference type="EMBL" id="VDP95261.1"/>
    </source>
</evidence>
<evidence type="ECO:0000256" key="1">
    <source>
        <dbReference type="SAM" id="MobiDB-lite"/>
    </source>
</evidence>
<gene>
    <name evidence="2" type="ORF">ECPE_LOCUS17906</name>
</gene>
<reference evidence="2 3" key="1">
    <citation type="submission" date="2018-11" db="EMBL/GenBank/DDBJ databases">
        <authorList>
            <consortium name="Pathogen Informatics"/>
        </authorList>
    </citation>
    <scope>NUCLEOTIDE SEQUENCE [LARGE SCALE GENOMIC DNA]</scope>
    <source>
        <strain evidence="2 3">Egypt</strain>
    </source>
</reference>
<feature type="compositionally biased region" description="Polar residues" evidence="1">
    <location>
        <begin position="264"/>
        <end position="275"/>
    </location>
</feature>
<dbReference type="OrthoDB" id="10056939at2759"/>
<dbReference type="Proteomes" id="UP000272942">
    <property type="component" value="Unassembled WGS sequence"/>
</dbReference>
<organism evidence="2 3">
    <name type="scientific">Echinostoma caproni</name>
    <dbReference type="NCBI Taxonomy" id="27848"/>
    <lineage>
        <taxon>Eukaryota</taxon>
        <taxon>Metazoa</taxon>
        <taxon>Spiralia</taxon>
        <taxon>Lophotrochozoa</taxon>
        <taxon>Platyhelminthes</taxon>
        <taxon>Trematoda</taxon>
        <taxon>Digenea</taxon>
        <taxon>Plagiorchiida</taxon>
        <taxon>Echinostomata</taxon>
        <taxon>Echinostomatoidea</taxon>
        <taxon>Echinostomatidae</taxon>
        <taxon>Echinostoma</taxon>
    </lineage>
</organism>
<accession>A0A3P8HLP4</accession>
<dbReference type="AlphaFoldDB" id="A0A3P8HLP4"/>
<feature type="region of interest" description="Disordered" evidence="1">
    <location>
        <begin position="38"/>
        <end position="65"/>
    </location>
</feature>
<keyword evidence="3" id="KW-1185">Reference proteome</keyword>